<dbReference type="Gene3D" id="3.40.33.10">
    <property type="entry name" value="CAP"/>
    <property type="match status" value="2"/>
</dbReference>
<reference evidence="3" key="1">
    <citation type="submission" date="2023-07" db="EMBL/GenBank/DDBJ databases">
        <authorList>
            <consortium name="CYATHOMIX"/>
        </authorList>
    </citation>
    <scope>NUCLEOTIDE SEQUENCE</scope>
    <source>
        <strain evidence="3">N/A</strain>
    </source>
</reference>
<dbReference type="Proteomes" id="UP001176961">
    <property type="component" value="Unassembled WGS sequence"/>
</dbReference>
<dbReference type="AlphaFoldDB" id="A0AA36MA11"/>
<dbReference type="SMART" id="SM00198">
    <property type="entry name" value="SCP"/>
    <property type="match status" value="1"/>
</dbReference>
<dbReference type="EMBL" id="CATQJL010000305">
    <property type="protein sequence ID" value="CAJ0602107.1"/>
    <property type="molecule type" value="Genomic_DNA"/>
</dbReference>
<organism evidence="3 4">
    <name type="scientific">Cylicocyclus nassatus</name>
    <name type="common">Nematode worm</name>
    <dbReference type="NCBI Taxonomy" id="53992"/>
    <lineage>
        <taxon>Eukaryota</taxon>
        <taxon>Metazoa</taxon>
        <taxon>Ecdysozoa</taxon>
        <taxon>Nematoda</taxon>
        <taxon>Chromadorea</taxon>
        <taxon>Rhabditida</taxon>
        <taxon>Rhabditina</taxon>
        <taxon>Rhabditomorpha</taxon>
        <taxon>Strongyloidea</taxon>
        <taxon>Strongylidae</taxon>
        <taxon>Cylicocyclus</taxon>
    </lineage>
</organism>
<feature type="domain" description="SCP" evidence="2">
    <location>
        <begin position="34"/>
        <end position="192"/>
    </location>
</feature>
<evidence type="ECO:0000259" key="2">
    <source>
        <dbReference type="SMART" id="SM00198"/>
    </source>
</evidence>
<dbReference type="SUPFAM" id="SSF55797">
    <property type="entry name" value="PR-1-like"/>
    <property type="match status" value="2"/>
</dbReference>
<evidence type="ECO:0000313" key="3">
    <source>
        <dbReference type="EMBL" id="CAJ0602107.1"/>
    </source>
</evidence>
<dbReference type="InterPro" id="IPR035940">
    <property type="entry name" value="CAP_sf"/>
</dbReference>
<feature type="signal peptide" evidence="1">
    <location>
        <begin position="1"/>
        <end position="19"/>
    </location>
</feature>
<evidence type="ECO:0000256" key="1">
    <source>
        <dbReference type="SAM" id="SignalP"/>
    </source>
</evidence>
<proteinExistence type="predicted"/>
<dbReference type="Pfam" id="PF00188">
    <property type="entry name" value="CAP"/>
    <property type="match status" value="2"/>
</dbReference>
<comment type="caution">
    <text evidence="3">The sequence shown here is derived from an EMBL/GenBank/DDBJ whole genome shotgun (WGS) entry which is preliminary data.</text>
</comment>
<keyword evidence="1" id="KW-0732">Signal</keyword>
<dbReference type="InterPro" id="IPR014044">
    <property type="entry name" value="CAP_dom"/>
</dbReference>
<sequence>MLANPALLLLAVLVPSVAPAVLCGNAGGVLDETVINEEILKPLNAERSRVVRGKVASLPAGKKMNKIRWSCNLENAAKAALDATTCAKSPQSDVNSAGVYLTHDADNATIKTMMDSMLSNIDVWADANPSPFTSKNNKVASTSASGNADLIRGSMTKIGCAHTDCEDEDEITQRIFYCRTDQPPLKNGNTIYVTPDGGCKTNADCDAIKGEICDTNSGLCEMSSTTVPITSVTTSTTATTTTTPSYPGELPTGQNYECGNNVGMNDELRKRFLDMHNYRRSNLAQGMVQRPSGRYLPQGADMIKLRYNCDLEKDAIEEVRQCPTYKTGNVIYGKNFDSSPSTITSTFRSAVEKAVSNWWKIVRKDNQGPGMKVTFRQKHVGTPIESYTQVKTK</sequence>
<name>A0AA36MA11_CYLNA</name>
<accession>A0AA36MA11</accession>
<gene>
    <name evidence="3" type="ORF">CYNAS_LOCUS14090</name>
</gene>
<dbReference type="CDD" id="cd05380">
    <property type="entry name" value="CAP_euk"/>
    <property type="match status" value="2"/>
</dbReference>
<feature type="chain" id="PRO_5041338091" description="SCP domain-containing protein" evidence="1">
    <location>
        <begin position="20"/>
        <end position="393"/>
    </location>
</feature>
<evidence type="ECO:0000313" key="4">
    <source>
        <dbReference type="Proteomes" id="UP001176961"/>
    </source>
</evidence>
<keyword evidence="4" id="KW-1185">Reference proteome</keyword>
<protein>
    <recommendedName>
        <fullName evidence="2">SCP domain-containing protein</fullName>
    </recommendedName>
</protein>